<feature type="transmembrane region" description="Helical" evidence="8">
    <location>
        <begin position="185"/>
        <end position="202"/>
    </location>
</feature>
<dbReference type="PANTHER" id="PTHR22926">
    <property type="entry name" value="PHOSPHO-N-ACETYLMURAMOYL-PENTAPEPTIDE-TRANSFERASE"/>
    <property type="match status" value="1"/>
</dbReference>
<name>A0A2T4FS74_9PSED</name>
<feature type="transmembrane region" description="Helical" evidence="8">
    <location>
        <begin position="214"/>
        <end position="230"/>
    </location>
</feature>
<keyword evidence="6 8" id="KW-0472">Membrane</keyword>
<sequence length="345" mass="36752">MSDWWLIGLVGFLSFVLTAALRRYALAHSIIDVPIARSSHSVPTPRGGGVAIVVSFLIALPLLGWAEEVSFDTLMAAGGAGALVAVIGFMDDHGHIAARWRLLGHFCASVWALYWLGGLPEVTLFGMTVDAGWSGGVLAAFYLVWMLNLYNFMDGIDGIASVEAICVCLGMGLLCALSGHTGLVLLPLVLAVAVAGFLCWNFPPARIFMGDAGSGFLGIILGVFSLQAAWASSQLLWAWLILLGVFIVDATFTLTRRLLRGDKVYEAHRSHAYQFASRRYGRHLPVTLAVAGLNLFWLLPVAACVVLLGVDGAVGVVVAYVPLVALALKFHAGELEKTDATQGSV</sequence>
<keyword evidence="5 8" id="KW-1133">Transmembrane helix</keyword>
<evidence type="ECO:0000256" key="2">
    <source>
        <dbReference type="ARBA" id="ARBA00022475"/>
    </source>
</evidence>
<dbReference type="GO" id="GO:0044038">
    <property type="term" value="P:cell wall macromolecule biosynthetic process"/>
    <property type="evidence" value="ECO:0007669"/>
    <property type="project" value="TreeGrafter"/>
</dbReference>
<evidence type="ECO:0000256" key="7">
    <source>
        <dbReference type="PIRSR" id="PIRSR600715-1"/>
    </source>
</evidence>
<feature type="transmembrane region" description="Helical" evidence="8">
    <location>
        <begin position="236"/>
        <end position="259"/>
    </location>
</feature>
<feature type="binding site" evidence="7">
    <location>
        <position position="211"/>
    </location>
    <ligand>
        <name>Mg(2+)</name>
        <dbReference type="ChEBI" id="CHEBI:18420"/>
    </ligand>
</feature>
<gene>
    <name evidence="9" type="ORF">BBG20_07465</name>
    <name evidence="10" type="ORF">C9382_22125</name>
</gene>
<evidence type="ECO:0000256" key="4">
    <source>
        <dbReference type="ARBA" id="ARBA00022692"/>
    </source>
</evidence>
<dbReference type="Proteomes" id="UP000240571">
    <property type="component" value="Unassembled WGS sequence"/>
</dbReference>
<feature type="transmembrane region" description="Helical" evidence="8">
    <location>
        <begin position="6"/>
        <end position="26"/>
    </location>
</feature>
<evidence type="ECO:0000256" key="8">
    <source>
        <dbReference type="SAM" id="Phobius"/>
    </source>
</evidence>
<keyword evidence="4 8" id="KW-0812">Transmembrane</keyword>
<feature type="binding site" evidence="7">
    <location>
        <position position="151"/>
    </location>
    <ligand>
        <name>Mg(2+)</name>
        <dbReference type="ChEBI" id="CHEBI:18420"/>
    </ligand>
</feature>
<dbReference type="GO" id="GO:0071555">
    <property type="term" value="P:cell wall organization"/>
    <property type="evidence" value="ECO:0007669"/>
    <property type="project" value="TreeGrafter"/>
</dbReference>
<dbReference type="OrthoDB" id="9783652at2"/>
<keyword evidence="7" id="KW-0460">Magnesium</keyword>
<evidence type="ECO:0000313" key="12">
    <source>
        <dbReference type="Proteomes" id="UP000240571"/>
    </source>
</evidence>
<feature type="transmembrane region" description="Helical" evidence="8">
    <location>
        <begin position="305"/>
        <end position="328"/>
    </location>
</feature>
<evidence type="ECO:0000313" key="11">
    <source>
        <dbReference type="Proteomes" id="UP000095081"/>
    </source>
</evidence>
<keyword evidence="3 10" id="KW-0808">Transferase</keyword>
<dbReference type="EMBL" id="PYWW01000048">
    <property type="protein sequence ID" value="PTC26220.1"/>
    <property type="molecule type" value="Genomic_DNA"/>
</dbReference>
<dbReference type="CDD" id="cd06854">
    <property type="entry name" value="GT_WbpL_WbcO_like"/>
    <property type="match status" value="1"/>
</dbReference>
<evidence type="ECO:0000313" key="10">
    <source>
        <dbReference type="EMBL" id="PTC26220.1"/>
    </source>
</evidence>
<dbReference type="GO" id="GO:0005886">
    <property type="term" value="C:plasma membrane"/>
    <property type="evidence" value="ECO:0007669"/>
    <property type="project" value="UniProtKB-SubCell"/>
</dbReference>
<accession>A0A2T4FS74</accession>
<feature type="transmembrane region" description="Helical" evidence="8">
    <location>
        <begin position="131"/>
        <end position="150"/>
    </location>
</feature>
<feature type="transmembrane region" description="Helical" evidence="8">
    <location>
        <begin position="47"/>
        <end position="65"/>
    </location>
</feature>
<evidence type="ECO:0000256" key="3">
    <source>
        <dbReference type="ARBA" id="ARBA00022679"/>
    </source>
</evidence>
<feature type="transmembrane region" description="Helical" evidence="8">
    <location>
        <begin position="102"/>
        <end position="119"/>
    </location>
</feature>
<feature type="transmembrane region" description="Helical" evidence="8">
    <location>
        <begin position="71"/>
        <end position="90"/>
    </location>
</feature>
<feature type="transmembrane region" description="Helical" evidence="8">
    <location>
        <begin position="162"/>
        <end position="179"/>
    </location>
</feature>
<keyword evidence="7" id="KW-0479">Metal-binding</keyword>
<evidence type="ECO:0000256" key="1">
    <source>
        <dbReference type="ARBA" id="ARBA00004651"/>
    </source>
</evidence>
<dbReference type="EMBL" id="MAUE01000010">
    <property type="protein sequence ID" value="OCW29284.1"/>
    <property type="molecule type" value="Genomic_DNA"/>
</dbReference>
<dbReference type="GO" id="GO:0016780">
    <property type="term" value="F:phosphotransferase activity, for other substituted phosphate groups"/>
    <property type="evidence" value="ECO:0007669"/>
    <property type="project" value="InterPro"/>
</dbReference>
<comment type="subcellular location">
    <subcellularLocation>
        <location evidence="1">Cell membrane</location>
        <topology evidence="1">Multi-pass membrane protein</topology>
    </subcellularLocation>
</comment>
<keyword evidence="2" id="KW-1003">Cell membrane</keyword>
<comment type="caution">
    <text evidence="10">The sequence shown here is derived from an EMBL/GenBank/DDBJ whole genome shotgun (WGS) entry which is preliminary data.</text>
</comment>
<evidence type="ECO:0000256" key="5">
    <source>
        <dbReference type="ARBA" id="ARBA00022989"/>
    </source>
</evidence>
<comment type="cofactor">
    <cofactor evidence="7">
        <name>Mg(2+)</name>
        <dbReference type="ChEBI" id="CHEBI:18420"/>
    </cofactor>
</comment>
<dbReference type="RefSeq" id="WP_065901778.1">
    <property type="nucleotide sequence ID" value="NZ_MAUE01000010.1"/>
</dbReference>
<evidence type="ECO:0000256" key="6">
    <source>
        <dbReference type="ARBA" id="ARBA00023136"/>
    </source>
</evidence>
<evidence type="ECO:0000313" key="9">
    <source>
        <dbReference type="EMBL" id="OCW29284.1"/>
    </source>
</evidence>
<dbReference type="PANTHER" id="PTHR22926:SF3">
    <property type="entry name" value="UNDECAPRENYL-PHOSPHATE ALPHA-N-ACETYLGLUCOSAMINYL 1-PHOSPHATE TRANSFERASE"/>
    <property type="match status" value="1"/>
</dbReference>
<dbReference type="AlphaFoldDB" id="A0A2T4FS74"/>
<proteinExistence type="predicted"/>
<feature type="transmembrane region" description="Helical" evidence="8">
    <location>
        <begin position="280"/>
        <end position="299"/>
    </location>
</feature>
<dbReference type="Pfam" id="PF00953">
    <property type="entry name" value="Glycos_transf_4"/>
    <property type="match status" value="1"/>
</dbReference>
<dbReference type="Proteomes" id="UP000095081">
    <property type="component" value="Unassembled WGS sequence"/>
</dbReference>
<reference evidence="9 11" key="1">
    <citation type="submission" date="2016-06" db="EMBL/GenBank/DDBJ databases">
        <title>Draft genome sequence of Pseudomonas sp. S1E40, a novel strain antagonistic activity to fungal plant pathogen.</title>
        <authorList>
            <person name="Tambong J.T."/>
            <person name="Tchagang C."/>
            <person name="Xu R."/>
        </authorList>
    </citation>
    <scope>NUCLEOTIDE SEQUENCE [LARGE SCALE GENOMIC DNA]</scope>
    <source>
        <strain evidence="9 11">S1E40</strain>
    </source>
</reference>
<reference evidence="10 12" key="2">
    <citation type="submission" date="2018-03" db="EMBL/GenBank/DDBJ databases">
        <title>Diversity of bacteria associated with corn roots inoculated with woodland soils in Canada, and Description of Pseudomonas aylmerense sp. nov.</title>
        <authorList>
            <person name="Tambong J.T."/>
            <person name="Xu R."/>
            <person name="Tchagang C."/>
        </authorList>
    </citation>
    <scope>NUCLEOTIDE SEQUENCE [LARGE SCALE GENOMIC DNA]</scope>
    <source>
        <strain evidence="10 12">S1E44</strain>
    </source>
</reference>
<keyword evidence="11" id="KW-1185">Reference proteome</keyword>
<dbReference type="InterPro" id="IPR000715">
    <property type="entry name" value="Glycosyl_transferase_4"/>
</dbReference>
<organism evidence="10 12">
    <name type="scientific">Pseudomonas aylmerensis</name>
    <dbReference type="NCBI Taxonomy" id="1869229"/>
    <lineage>
        <taxon>Bacteria</taxon>
        <taxon>Pseudomonadati</taxon>
        <taxon>Pseudomonadota</taxon>
        <taxon>Gammaproteobacteria</taxon>
        <taxon>Pseudomonadales</taxon>
        <taxon>Pseudomonadaceae</taxon>
        <taxon>Pseudomonas</taxon>
    </lineage>
</organism>
<dbReference type="GO" id="GO:0046872">
    <property type="term" value="F:metal ion binding"/>
    <property type="evidence" value="ECO:0007669"/>
    <property type="project" value="UniProtKB-KW"/>
</dbReference>
<dbReference type="GO" id="GO:0009103">
    <property type="term" value="P:lipopolysaccharide biosynthetic process"/>
    <property type="evidence" value="ECO:0007669"/>
    <property type="project" value="TreeGrafter"/>
</dbReference>
<protein>
    <submittedName>
        <fullName evidence="10">Glycosyl transferase</fullName>
    </submittedName>
</protein>